<dbReference type="Pfam" id="PF00023">
    <property type="entry name" value="Ank"/>
    <property type="match status" value="1"/>
</dbReference>
<evidence type="ECO:0000313" key="11">
    <source>
        <dbReference type="EMBL" id="RUS71816.1"/>
    </source>
</evidence>
<evidence type="ECO:0000256" key="7">
    <source>
        <dbReference type="PROSITE-ProRule" id="PRU00175"/>
    </source>
</evidence>
<evidence type="ECO:0000256" key="4">
    <source>
        <dbReference type="ARBA" id="ARBA00022833"/>
    </source>
</evidence>
<feature type="repeat" description="ANK" evidence="6">
    <location>
        <begin position="426"/>
        <end position="458"/>
    </location>
</feature>
<name>A0A3S1ATP0_ELYCH</name>
<dbReference type="Proteomes" id="UP000271974">
    <property type="component" value="Unassembled WGS sequence"/>
</dbReference>
<protein>
    <recommendedName>
        <fullName evidence="13">RING-type E3 ubiquitin transferase BRCA1</fullName>
    </recommendedName>
</protein>
<dbReference type="GO" id="GO:0031436">
    <property type="term" value="C:BRCA1-BARD1 complex"/>
    <property type="evidence" value="ECO:0007669"/>
    <property type="project" value="TreeGrafter"/>
</dbReference>
<dbReference type="PROSITE" id="PS00518">
    <property type="entry name" value="ZF_RING_1"/>
    <property type="match status" value="1"/>
</dbReference>
<dbReference type="SUPFAM" id="SSF52113">
    <property type="entry name" value="BRCT domain"/>
    <property type="match status" value="2"/>
</dbReference>
<feature type="compositionally biased region" description="Polar residues" evidence="8">
    <location>
        <begin position="214"/>
        <end position="235"/>
    </location>
</feature>
<keyword evidence="5 6" id="KW-0040">ANK repeat</keyword>
<keyword evidence="1" id="KW-0479">Metal-binding</keyword>
<evidence type="ECO:0000256" key="8">
    <source>
        <dbReference type="SAM" id="MobiDB-lite"/>
    </source>
</evidence>
<proteinExistence type="predicted"/>
<dbReference type="InterPro" id="IPR001357">
    <property type="entry name" value="BRCT_dom"/>
</dbReference>
<evidence type="ECO:0000256" key="5">
    <source>
        <dbReference type="ARBA" id="ARBA00023043"/>
    </source>
</evidence>
<feature type="domain" description="BRCT" evidence="10">
    <location>
        <begin position="499"/>
        <end position="588"/>
    </location>
</feature>
<dbReference type="InterPro" id="IPR002110">
    <property type="entry name" value="Ankyrin_rpt"/>
</dbReference>
<feature type="region of interest" description="Disordered" evidence="8">
    <location>
        <begin position="177"/>
        <end position="343"/>
    </location>
</feature>
<dbReference type="PROSITE" id="PS50172">
    <property type="entry name" value="BRCT"/>
    <property type="match status" value="2"/>
</dbReference>
<dbReference type="SUPFAM" id="SSF48403">
    <property type="entry name" value="Ankyrin repeat"/>
    <property type="match status" value="1"/>
</dbReference>
<keyword evidence="2" id="KW-0677">Repeat</keyword>
<dbReference type="PROSITE" id="PS50088">
    <property type="entry name" value="ANK_REPEAT"/>
    <property type="match status" value="3"/>
</dbReference>
<dbReference type="PRINTS" id="PR01415">
    <property type="entry name" value="ANKYRIN"/>
</dbReference>
<dbReference type="PROSITE" id="PS50297">
    <property type="entry name" value="ANK_REP_REGION"/>
    <property type="match status" value="3"/>
</dbReference>
<keyword evidence="4" id="KW-0862">Zinc</keyword>
<evidence type="ECO:0000259" key="9">
    <source>
        <dbReference type="PROSITE" id="PS50089"/>
    </source>
</evidence>
<dbReference type="SMART" id="SM00292">
    <property type="entry name" value="BRCT"/>
    <property type="match status" value="2"/>
</dbReference>
<dbReference type="Gene3D" id="3.40.50.10190">
    <property type="entry name" value="BRCT domain"/>
    <property type="match status" value="2"/>
</dbReference>
<dbReference type="PROSITE" id="PS50089">
    <property type="entry name" value="ZF_RING_2"/>
    <property type="match status" value="1"/>
</dbReference>
<reference evidence="11 12" key="1">
    <citation type="submission" date="2019-01" db="EMBL/GenBank/DDBJ databases">
        <title>A draft genome assembly of the solar-powered sea slug Elysia chlorotica.</title>
        <authorList>
            <person name="Cai H."/>
            <person name="Li Q."/>
            <person name="Fang X."/>
            <person name="Li J."/>
            <person name="Curtis N.E."/>
            <person name="Altenburger A."/>
            <person name="Shibata T."/>
            <person name="Feng M."/>
            <person name="Maeda T."/>
            <person name="Schwartz J.A."/>
            <person name="Shigenobu S."/>
            <person name="Lundholm N."/>
            <person name="Nishiyama T."/>
            <person name="Yang H."/>
            <person name="Hasebe M."/>
            <person name="Li S."/>
            <person name="Pierce S.K."/>
            <person name="Wang J."/>
        </authorList>
    </citation>
    <scope>NUCLEOTIDE SEQUENCE [LARGE SCALE GENOMIC DNA]</scope>
    <source>
        <strain evidence="11">EC2010</strain>
        <tissue evidence="11">Whole organism of an adult</tissue>
    </source>
</reference>
<dbReference type="GO" id="GO:0004842">
    <property type="term" value="F:ubiquitin-protein transferase activity"/>
    <property type="evidence" value="ECO:0007669"/>
    <property type="project" value="TreeGrafter"/>
</dbReference>
<dbReference type="InterPro" id="IPR036770">
    <property type="entry name" value="Ankyrin_rpt-contain_sf"/>
</dbReference>
<dbReference type="SUPFAM" id="SSF57850">
    <property type="entry name" value="RING/U-box"/>
    <property type="match status" value="1"/>
</dbReference>
<gene>
    <name evidence="11" type="ORF">EGW08_020423</name>
</gene>
<feature type="domain" description="BRCT" evidence="10">
    <location>
        <begin position="610"/>
        <end position="723"/>
    </location>
</feature>
<evidence type="ECO:0000256" key="1">
    <source>
        <dbReference type="ARBA" id="ARBA00022723"/>
    </source>
</evidence>
<dbReference type="Gene3D" id="3.30.40.10">
    <property type="entry name" value="Zinc/RING finger domain, C3HC4 (zinc finger)"/>
    <property type="match status" value="1"/>
</dbReference>
<sequence length="724" mass="80165">APKPRSPAGDQWLISSENLPLKDNKNDCGLLGARLETKPSHKFESYGDTFTALSNLQNSLSCHKCQLSENHKGKCLRELFSLGVCEHRFCKSCVDSNEEFQCPVCSMPYRSTNVHVDKQLSNISALCESFFNILEGKPDEVESNLKESGLSVIEKSKDVQVESDEAKPNENLLKCLTETGKDRRKSNRHTPVKYTAMKNKNLETPVKTPRGRNRTSSVASNDPSNTVITSENGGQTKDHTPKRRPGVSKKKDLSNELDATDGISNIKSTGKRNVAKRRATKTIDEVDENSDQPKQKESLEVPSSVSNNETLNVEPHKKNILKRGKMQTPSPAPKRKAAHQRTFNAMEKGNSPMLEKRNSKGESPLQVAAVKANFRKVQELLAQGANPNVKDNAGWTPLHEAVNHGNVRIAEILLDHGASVNAPGLENDTPLHDAVNNYCLDCVKLLVRRGANVMARNTHGQTVLDLAQNEAMREALLVPDGASVAPEECTFVEESVSDTGQLSFITSSLSKEQQVSVQKCVKLLDAKFLEDYRAEVTHCISGVNGEGLCVRTLKYLQAILVGAWIISAEWIDECLKQNMRVSEEKFEVAGCVARGATNAPQMARLNRLKKLPGLFDGCQFFFYGKFQYPTPSKEQLSQLAKLGGGVILTREPRLYNLDDYPYTVPYHTSSDSSLSDCAIFVIYDDSCANPPQVKAQRMSYLPASWLMDSVASFALLEKTDYLKE</sequence>
<dbReference type="Pfam" id="PF12796">
    <property type="entry name" value="Ank_2"/>
    <property type="match status" value="1"/>
</dbReference>
<dbReference type="SMART" id="SM00248">
    <property type="entry name" value="ANK"/>
    <property type="match status" value="3"/>
</dbReference>
<evidence type="ECO:0000313" key="12">
    <source>
        <dbReference type="Proteomes" id="UP000271974"/>
    </source>
</evidence>
<organism evidence="11 12">
    <name type="scientific">Elysia chlorotica</name>
    <name type="common">Eastern emerald elysia</name>
    <name type="synonym">Sea slug</name>
    <dbReference type="NCBI Taxonomy" id="188477"/>
    <lineage>
        <taxon>Eukaryota</taxon>
        <taxon>Metazoa</taxon>
        <taxon>Spiralia</taxon>
        <taxon>Lophotrochozoa</taxon>
        <taxon>Mollusca</taxon>
        <taxon>Gastropoda</taxon>
        <taxon>Heterobranchia</taxon>
        <taxon>Euthyneura</taxon>
        <taxon>Panpulmonata</taxon>
        <taxon>Sacoglossa</taxon>
        <taxon>Placobranchoidea</taxon>
        <taxon>Plakobranchidae</taxon>
        <taxon>Elysia</taxon>
    </lineage>
</organism>
<comment type="caution">
    <text evidence="11">The sequence shown here is derived from an EMBL/GenBank/DDBJ whole genome shotgun (WGS) entry which is preliminary data.</text>
</comment>
<dbReference type="EMBL" id="RQTK01001154">
    <property type="protein sequence ID" value="RUS71816.1"/>
    <property type="molecule type" value="Genomic_DNA"/>
</dbReference>
<evidence type="ECO:0000256" key="2">
    <source>
        <dbReference type="ARBA" id="ARBA00022737"/>
    </source>
</evidence>
<dbReference type="PANTHER" id="PTHR24171:SF8">
    <property type="entry name" value="BRCA1-ASSOCIATED RING DOMAIN PROTEIN 1"/>
    <property type="match status" value="1"/>
</dbReference>
<feature type="non-terminal residue" evidence="11">
    <location>
        <position position="1"/>
    </location>
</feature>
<feature type="compositionally biased region" description="Polar residues" evidence="8">
    <location>
        <begin position="301"/>
        <end position="311"/>
    </location>
</feature>
<dbReference type="OrthoDB" id="2384350at2759"/>
<dbReference type="InterPro" id="IPR036420">
    <property type="entry name" value="BRCT_dom_sf"/>
</dbReference>
<evidence type="ECO:0000259" key="10">
    <source>
        <dbReference type="PROSITE" id="PS50172"/>
    </source>
</evidence>
<dbReference type="CDD" id="cd17734">
    <property type="entry name" value="BRCT_Bard1_rpt1"/>
    <property type="match status" value="1"/>
</dbReference>
<evidence type="ECO:0000256" key="3">
    <source>
        <dbReference type="ARBA" id="ARBA00022771"/>
    </source>
</evidence>
<dbReference type="InterPro" id="IPR001841">
    <property type="entry name" value="Znf_RING"/>
</dbReference>
<dbReference type="Gene3D" id="1.25.40.20">
    <property type="entry name" value="Ankyrin repeat-containing domain"/>
    <property type="match status" value="1"/>
</dbReference>
<evidence type="ECO:0008006" key="13">
    <source>
        <dbReference type="Google" id="ProtNLM"/>
    </source>
</evidence>
<dbReference type="AlphaFoldDB" id="A0A3S1ATP0"/>
<dbReference type="PANTHER" id="PTHR24171">
    <property type="entry name" value="ANKYRIN REPEAT DOMAIN-CONTAINING PROTEIN 39-RELATED"/>
    <property type="match status" value="1"/>
</dbReference>
<keyword evidence="12" id="KW-1185">Reference proteome</keyword>
<dbReference type="GO" id="GO:0070531">
    <property type="term" value="C:BRCA1-A complex"/>
    <property type="evidence" value="ECO:0007669"/>
    <property type="project" value="TreeGrafter"/>
</dbReference>
<evidence type="ECO:0000256" key="6">
    <source>
        <dbReference type="PROSITE-ProRule" id="PRU00023"/>
    </source>
</evidence>
<feature type="domain" description="RING-type" evidence="9">
    <location>
        <begin position="62"/>
        <end position="106"/>
    </location>
</feature>
<dbReference type="GO" id="GO:0008270">
    <property type="term" value="F:zinc ion binding"/>
    <property type="evidence" value="ECO:0007669"/>
    <property type="project" value="UniProtKB-KW"/>
</dbReference>
<feature type="repeat" description="ANK" evidence="6">
    <location>
        <begin position="360"/>
        <end position="392"/>
    </location>
</feature>
<feature type="compositionally biased region" description="Basic residues" evidence="8">
    <location>
        <begin position="182"/>
        <end position="191"/>
    </location>
</feature>
<dbReference type="CDD" id="cd17720">
    <property type="entry name" value="BRCT_Bard1_rpt2"/>
    <property type="match status" value="1"/>
</dbReference>
<dbReference type="Pfam" id="PF00533">
    <property type="entry name" value="BRCT"/>
    <property type="match status" value="1"/>
</dbReference>
<dbReference type="GO" id="GO:0085020">
    <property type="term" value="P:protein K6-linked ubiquitination"/>
    <property type="evidence" value="ECO:0007669"/>
    <property type="project" value="TreeGrafter"/>
</dbReference>
<feature type="compositionally biased region" description="Basic residues" evidence="8">
    <location>
        <begin position="269"/>
        <end position="280"/>
    </location>
</feature>
<feature type="repeat" description="ANK" evidence="6">
    <location>
        <begin position="393"/>
        <end position="425"/>
    </location>
</feature>
<keyword evidence="3 7" id="KW-0863">Zinc-finger</keyword>
<dbReference type="STRING" id="188477.A0A3S1ATP0"/>
<accession>A0A3S1ATP0</accession>
<dbReference type="InterPro" id="IPR017907">
    <property type="entry name" value="Znf_RING_CS"/>
</dbReference>
<dbReference type="InterPro" id="IPR013083">
    <property type="entry name" value="Znf_RING/FYVE/PHD"/>
</dbReference>